<accession>A0A084GES5</accession>
<organism evidence="3 4">
    <name type="scientific">Pseudallescheria apiosperma</name>
    <name type="common">Scedosporium apiospermum</name>
    <dbReference type="NCBI Taxonomy" id="563466"/>
    <lineage>
        <taxon>Eukaryota</taxon>
        <taxon>Fungi</taxon>
        <taxon>Dikarya</taxon>
        <taxon>Ascomycota</taxon>
        <taxon>Pezizomycotina</taxon>
        <taxon>Sordariomycetes</taxon>
        <taxon>Hypocreomycetidae</taxon>
        <taxon>Microascales</taxon>
        <taxon>Microascaceae</taxon>
        <taxon>Scedosporium</taxon>
    </lineage>
</organism>
<feature type="compositionally biased region" description="Basic and acidic residues" evidence="1">
    <location>
        <begin position="908"/>
        <end position="925"/>
    </location>
</feature>
<dbReference type="OrthoDB" id="443402at2759"/>
<dbReference type="PANTHER" id="PTHR10039:SF5">
    <property type="entry name" value="NACHT DOMAIN-CONTAINING PROTEIN"/>
    <property type="match status" value="1"/>
</dbReference>
<feature type="chain" id="PRO_5001775683" evidence="2">
    <location>
        <begin position="20"/>
        <end position="976"/>
    </location>
</feature>
<dbReference type="RefSeq" id="XP_016645636.1">
    <property type="nucleotide sequence ID" value="XM_016784879.1"/>
</dbReference>
<dbReference type="KEGG" id="sapo:SAPIO_CDS1658"/>
<dbReference type="EMBL" id="JOWA01000066">
    <property type="protein sequence ID" value="KEZ45837.1"/>
    <property type="molecule type" value="Genomic_DNA"/>
</dbReference>
<evidence type="ECO:0000256" key="1">
    <source>
        <dbReference type="SAM" id="MobiDB-lite"/>
    </source>
</evidence>
<dbReference type="GeneID" id="27720730"/>
<feature type="signal peptide" evidence="2">
    <location>
        <begin position="1"/>
        <end position="19"/>
    </location>
</feature>
<name>A0A084GES5_PSEDA</name>
<sequence length="976" mass="107991">MHPFVALASIALLGSGIFAQDEATNTTLSEEAIESAPIISVSNVTTGIVVVDESGGNSSAALLARDLNALLRRIECPGGAFATPVIASPNVQALAQRVCDIFFPPNTVSFVPLPLPGGPIKVQAQLPGNLKVDFQYETRSCQNATNVFTPVRNTDCSDRFNAIIAFAASSANLNCPGGGFVHAGTDCDEATRPICFTFTLVETAIKCGTAVIEVYNSVDGLPNAHKTVEREADGIADVVGHLRDHQAQLQSPGFDSEIRNLTSRIVGQCDELRRILDECRPRKRGNVFSAGRATLKSLDEFDDSGVNESHGQLVDKLLQWTENSNGNVKLCVSSRVQEPFVGRFDSNQRIALHRLTERDIERFIRDRLEEHRAFRKRKEQGDSEGEGLVQDILRAAEGVFLWVALVLKSLERGLNALIPIPHLRAQVARTPSDLQALLTQILDSIDDGYRGSVDILLATILRSYGILLSPEGRDPGHAAFDTFWSDNVDSAGPRNEEFYLMPFGCFSILAAGDARKQISAQLGIADLEFHKWFPDINMSDDEVPKTIEIAVLSRCNGLIEVTDESAVKFIHRSIPEVLEEYLKRQAAPPRQLDDHQITLAMAWAYRMDVQWEAAMNSTPAQSSPLISRILSVVNGVSGIDNGANGVHNGFNELEHDELHFISFSDASSFLRGFLHRLRQMRFEDRSEEIFRILLSIDQTQYETCGFGRIGIQGDPTREQPLCLLDLSVFVGYEEFIDWAFRGRRVSDLETRLFLIMSRAIKRETEPNACLDVMKKIFRHGFPGSAVFPEGVHFAGKPLWHAVLMKTLRSAEPRASSKVLELWMRNGADPRVRFQLRKGLHMILMQGIMNSMTVAPAVAYLRGLKEGSIADEDLPQGMSLGTFFTLWKFPNSRALLDLIDSVIETDGSKKIDMMPEGPTDEKKAESEFGPAQNSGDISQQPLELAALLLANPVVMDVPSSTRRLRCWLFMVGIFRGV</sequence>
<feature type="region of interest" description="Disordered" evidence="1">
    <location>
        <begin position="908"/>
        <end position="934"/>
    </location>
</feature>
<evidence type="ECO:0000313" key="3">
    <source>
        <dbReference type="EMBL" id="KEZ45837.1"/>
    </source>
</evidence>
<dbReference type="Proteomes" id="UP000028545">
    <property type="component" value="Unassembled WGS sequence"/>
</dbReference>
<comment type="caution">
    <text evidence="3">The sequence shown here is derived from an EMBL/GenBank/DDBJ whole genome shotgun (WGS) entry which is preliminary data.</text>
</comment>
<keyword evidence="2" id="KW-0732">Signal</keyword>
<dbReference type="HOGENOM" id="CLU_304447_0_0_1"/>
<proteinExistence type="predicted"/>
<evidence type="ECO:0000256" key="2">
    <source>
        <dbReference type="SAM" id="SignalP"/>
    </source>
</evidence>
<keyword evidence="4" id="KW-1185">Reference proteome</keyword>
<dbReference type="PANTHER" id="PTHR10039">
    <property type="entry name" value="AMELOGENIN"/>
    <property type="match status" value="1"/>
</dbReference>
<protein>
    <submittedName>
        <fullName evidence="3">Uncharacterized protein</fullName>
    </submittedName>
</protein>
<evidence type="ECO:0000313" key="4">
    <source>
        <dbReference type="Proteomes" id="UP000028545"/>
    </source>
</evidence>
<gene>
    <name evidence="3" type="ORF">SAPIO_CDS1658</name>
</gene>
<dbReference type="VEuPathDB" id="FungiDB:SAPIO_CDS1658"/>
<dbReference type="AlphaFoldDB" id="A0A084GES5"/>
<reference evidence="3 4" key="1">
    <citation type="journal article" date="2014" name="Genome Announc.">
        <title>Draft genome sequence of the pathogenic fungus Scedosporium apiospermum.</title>
        <authorList>
            <person name="Vandeputte P."/>
            <person name="Ghamrawi S."/>
            <person name="Rechenmann M."/>
            <person name="Iltis A."/>
            <person name="Giraud S."/>
            <person name="Fleury M."/>
            <person name="Thornton C."/>
            <person name="Delhaes L."/>
            <person name="Meyer W."/>
            <person name="Papon N."/>
            <person name="Bouchara J.P."/>
        </authorList>
    </citation>
    <scope>NUCLEOTIDE SEQUENCE [LARGE SCALE GENOMIC DNA]</scope>
    <source>
        <strain evidence="3 4">IHEM 14462</strain>
    </source>
</reference>